<dbReference type="RefSeq" id="XP_016676493.1">
    <property type="nucleotide sequence ID" value="XM_016821004.1"/>
</dbReference>
<reference evidence="2" key="1">
    <citation type="journal article" date="2020" name="Nat. Genet.">
        <title>Genomic diversifications of five Gossypium allopolyploid species and their impact on cotton improvement.</title>
        <authorList>
            <person name="Chen Z.J."/>
            <person name="Sreedasyam A."/>
            <person name="Ando A."/>
            <person name="Song Q."/>
            <person name="De Santiago L.M."/>
            <person name="Hulse-Kemp A.M."/>
            <person name="Ding M."/>
            <person name="Ye W."/>
            <person name="Kirkbride R.C."/>
            <person name="Jenkins J."/>
            <person name="Plott C."/>
            <person name="Lovell J."/>
            <person name="Lin Y.M."/>
            <person name="Vaughn R."/>
            <person name="Liu B."/>
            <person name="Simpson S."/>
            <person name="Scheffler B.E."/>
            <person name="Wen L."/>
            <person name="Saski C.A."/>
            <person name="Grover C.E."/>
            <person name="Hu G."/>
            <person name="Conover J.L."/>
            <person name="Carlson J.W."/>
            <person name="Shu S."/>
            <person name="Boston L.B."/>
            <person name="Williams M."/>
            <person name="Peterson D.G."/>
            <person name="McGee K."/>
            <person name="Jones D.C."/>
            <person name="Wendel J.F."/>
            <person name="Stelly D.M."/>
            <person name="Grimwood J."/>
            <person name="Schmutz J."/>
        </authorList>
    </citation>
    <scope>NUCLEOTIDE SEQUENCE [LARGE SCALE GENOMIC DNA]</scope>
    <source>
        <strain evidence="2">cv. TM-1</strain>
    </source>
</reference>
<name>A0A1U8IJF7_GOSHI</name>
<reference evidence="3" key="2">
    <citation type="submission" date="2025-08" db="UniProtKB">
        <authorList>
            <consortium name="RefSeq"/>
        </authorList>
    </citation>
    <scope>IDENTIFICATION</scope>
</reference>
<dbReference type="GeneID" id="107895777"/>
<accession>A0A1U8IJF7</accession>
<organism evidence="2 3">
    <name type="scientific">Gossypium hirsutum</name>
    <name type="common">Upland cotton</name>
    <name type="synonym">Gossypium mexicanum</name>
    <dbReference type="NCBI Taxonomy" id="3635"/>
    <lineage>
        <taxon>Eukaryota</taxon>
        <taxon>Viridiplantae</taxon>
        <taxon>Streptophyta</taxon>
        <taxon>Embryophyta</taxon>
        <taxon>Tracheophyta</taxon>
        <taxon>Spermatophyta</taxon>
        <taxon>Magnoliopsida</taxon>
        <taxon>eudicotyledons</taxon>
        <taxon>Gunneridae</taxon>
        <taxon>Pentapetalae</taxon>
        <taxon>rosids</taxon>
        <taxon>malvids</taxon>
        <taxon>Malvales</taxon>
        <taxon>Malvaceae</taxon>
        <taxon>Malvoideae</taxon>
        <taxon>Gossypium</taxon>
    </lineage>
</organism>
<dbReference type="AlphaFoldDB" id="A0A1U8IJF7"/>
<dbReference type="KEGG" id="ghi:107895777"/>
<protein>
    <submittedName>
        <fullName evidence="3">Restin homolog</fullName>
    </submittedName>
</protein>
<keyword evidence="1" id="KW-0175">Coiled coil</keyword>
<dbReference type="Proteomes" id="UP000818029">
    <property type="component" value="Chromosome A10"/>
</dbReference>
<sequence length="287" mass="33818">MHLRLDVEVQKSEAEKLRKRKNEVEEDLKSLKTDYKKLRLLMRTAGLGKTSEQWRQEIREEKTKADHWEKKFQEVQARNEAFEKTLSESKSEQVELRARVAELERSLCLYRNCNSVVELRASLNKIEEMKGKIEELEAALQNCEMRIEFLEASEEQWRGQLYHSQNQVRSRDYIMREIVTQIREVADYLQTLVVQAEILSVKYELESDPGQELALLLRKIKALSIRAKSYCNSLQMQEQLVKIQQEMKDQMMDSQRNMMSQLSQLLVGRMDKGKNPMDNVGETNEDP</sequence>
<evidence type="ECO:0000313" key="3">
    <source>
        <dbReference type="RefSeq" id="XP_016676493.1"/>
    </source>
</evidence>
<keyword evidence="2" id="KW-1185">Reference proteome</keyword>
<proteinExistence type="predicted"/>
<evidence type="ECO:0000256" key="1">
    <source>
        <dbReference type="SAM" id="Coils"/>
    </source>
</evidence>
<dbReference type="PaxDb" id="3635-A0A1U8IJF7"/>
<gene>
    <name evidence="3" type="primary">LOC107895777</name>
</gene>
<feature type="coiled-coil region" evidence="1">
    <location>
        <begin position="7"/>
        <end position="153"/>
    </location>
</feature>
<evidence type="ECO:0000313" key="2">
    <source>
        <dbReference type="Proteomes" id="UP000818029"/>
    </source>
</evidence>